<feature type="region of interest" description="Disordered" evidence="1">
    <location>
        <begin position="154"/>
        <end position="190"/>
    </location>
</feature>
<sequence>MTFQIKKVFKPDQIKSRNLDTKILGMYYKTLQQLLIEKTSVEQTTDYFFCEDYALDKHLFIAGMPTAGHKKVFKGAAKGEDGFDKSKVSIGSCFVLNEDGKNILCLYPNITLSKGKKKTVLTTLRKIQRSSWKQIKEVRWLMSPLVVDAQDESKVESAAGASEPGTTGTGTTETGTAGAGETPKVSKEDVISKAKELKRGIKKLVKDVMPRYKKRETTENDAAFVKALRKAGHLFLAQLPLTDAKTREQFSSQKKTLESGLPQWKELESRIHSQKDKVASNAALKKSLLEVVEKMKASRSEIKTILKRVNLKTLS</sequence>
<proteinExistence type="predicted"/>
<dbReference type="AlphaFoldDB" id="A0A6S6TXR0"/>
<dbReference type="EMBL" id="CACVAQ010000361">
    <property type="protein sequence ID" value="CAA6825402.1"/>
    <property type="molecule type" value="Genomic_DNA"/>
</dbReference>
<feature type="compositionally biased region" description="Low complexity" evidence="1">
    <location>
        <begin position="157"/>
        <end position="183"/>
    </location>
</feature>
<accession>A0A6S6TXR0</accession>
<organism evidence="2">
    <name type="scientific">uncultured Aureispira sp</name>
    <dbReference type="NCBI Taxonomy" id="1331704"/>
    <lineage>
        <taxon>Bacteria</taxon>
        <taxon>Pseudomonadati</taxon>
        <taxon>Bacteroidota</taxon>
        <taxon>Saprospiria</taxon>
        <taxon>Saprospirales</taxon>
        <taxon>Saprospiraceae</taxon>
        <taxon>Aureispira</taxon>
        <taxon>environmental samples</taxon>
    </lineage>
</organism>
<name>A0A6S6TXR0_9BACT</name>
<protein>
    <submittedName>
        <fullName evidence="2">Uncharacterized protein</fullName>
    </submittedName>
</protein>
<gene>
    <name evidence="2" type="ORF">HELGO_WM20160</name>
</gene>
<reference evidence="2" key="1">
    <citation type="submission" date="2020-01" db="EMBL/GenBank/DDBJ databases">
        <authorList>
            <person name="Meier V. D."/>
            <person name="Meier V D."/>
        </authorList>
    </citation>
    <scope>NUCLEOTIDE SEQUENCE</scope>
    <source>
        <strain evidence="2">HLG_WM_MAG_10</strain>
    </source>
</reference>
<evidence type="ECO:0000313" key="2">
    <source>
        <dbReference type="EMBL" id="CAA6825402.1"/>
    </source>
</evidence>
<evidence type="ECO:0000256" key="1">
    <source>
        <dbReference type="SAM" id="MobiDB-lite"/>
    </source>
</evidence>